<dbReference type="OrthoDB" id="9805617at2"/>
<reference evidence="2" key="2">
    <citation type="journal article" date="2019" name="MicrobiologyOpen">
        <title>High-quality draft genome sequence of Gaiella occulta isolated from a 150 meter deep mineral water borehole and comparison with the genome sequences of other deep-branching lineages of the phylum Actinobacteria.</title>
        <authorList>
            <person name="Severino R."/>
            <person name="Froufe H.J.C."/>
            <person name="Barroso C."/>
            <person name="Albuquerque L."/>
            <person name="Lobo-da-Cunha A."/>
            <person name="da Costa M.S."/>
            <person name="Egas C."/>
        </authorList>
    </citation>
    <scope>NUCLEOTIDE SEQUENCE [LARGE SCALE GENOMIC DNA]</scope>
    <source>
        <strain evidence="2">F2-233</strain>
    </source>
</reference>
<evidence type="ECO:0000313" key="1">
    <source>
        <dbReference type="EMBL" id="RDI74933.1"/>
    </source>
</evidence>
<evidence type="ECO:0000313" key="2">
    <source>
        <dbReference type="Proteomes" id="UP000254134"/>
    </source>
</evidence>
<proteinExistence type="predicted"/>
<organism evidence="1 2">
    <name type="scientific">Gaiella occulta</name>
    <dbReference type="NCBI Taxonomy" id="1002870"/>
    <lineage>
        <taxon>Bacteria</taxon>
        <taxon>Bacillati</taxon>
        <taxon>Actinomycetota</taxon>
        <taxon>Thermoleophilia</taxon>
        <taxon>Gaiellales</taxon>
        <taxon>Gaiellaceae</taxon>
        <taxon>Gaiella</taxon>
    </lineage>
</organism>
<sequence>MPELWTPGMAGPLEELVSRIHRRIDGFKTERGLDRVDVSVELVDGALHRLASLSSEPGFGFVTLSPLPDGDDPYELIVPLGAIKEIRIGVGADEQRLGFALPAESG</sequence>
<keyword evidence="2" id="KW-1185">Reference proteome</keyword>
<accession>A0A7M2YZJ1</accession>
<dbReference type="Proteomes" id="UP000254134">
    <property type="component" value="Unassembled WGS sequence"/>
</dbReference>
<protein>
    <submittedName>
        <fullName evidence="1">Uncharacterized protein</fullName>
    </submittedName>
</protein>
<dbReference type="RefSeq" id="WP_114795199.1">
    <property type="nucleotide sequence ID" value="NZ_QQZY01000002.1"/>
</dbReference>
<comment type="caution">
    <text evidence="1">The sequence shown here is derived from an EMBL/GenBank/DDBJ whole genome shotgun (WGS) entry which is preliminary data.</text>
</comment>
<gene>
    <name evidence="1" type="ORF">Gocc_0731</name>
</gene>
<name>A0A7M2YZJ1_9ACTN</name>
<dbReference type="EMBL" id="QQZY01000002">
    <property type="protein sequence ID" value="RDI74933.1"/>
    <property type="molecule type" value="Genomic_DNA"/>
</dbReference>
<dbReference type="AlphaFoldDB" id="A0A7M2YZJ1"/>
<reference evidence="1 2" key="1">
    <citation type="submission" date="2018-07" db="EMBL/GenBank/DDBJ databases">
        <title>High-quality-draft genome sequence of Gaiella occulta.</title>
        <authorList>
            <person name="Severino R."/>
            <person name="Froufe H.J.C."/>
            <person name="Rainey F.A."/>
            <person name="Barroso C."/>
            <person name="Albuquerque L."/>
            <person name="Lobo-Da-Cunha A."/>
            <person name="Da Costa M.S."/>
            <person name="Egas C."/>
        </authorList>
    </citation>
    <scope>NUCLEOTIDE SEQUENCE [LARGE SCALE GENOMIC DNA]</scope>
    <source>
        <strain evidence="1 2">F2-233</strain>
    </source>
</reference>